<reference evidence="1" key="2">
    <citation type="submission" date="2025-09" db="UniProtKB">
        <authorList>
            <consortium name="EnsemblPlants"/>
        </authorList>
    </citation>
    <scope>IDENTIFICATION</scope>
</reference>
<accession>A0ACD5U6Y7</accession>
<reference evidence="1" key="1">
    <citation type="submission" date="2021-05" db="EMBL/GenBank/DDBJ databases">
        <authorList>
            <person name="Scholz U."/>
            <person name="Mascher M."/>
            <person name="Fiebig A."/>
        </authorList>
    </citation>
    <scope>NUCLEOTIDE SEQUENCE [LARGE SCALE GENOMIC DNA]</scope>
</reference>
<keyword evidence="2" id="KW-1185">Reference proteome</keyword>
<organism evidence="1 2">
    <name type="scientific">Avena sativa</name>
    <name type="common">Oat</name>
    <dbReference type="NCBI Taxonomy" id="4498"/>
    <lineage>
        <taxon>Eukaryota</taxon>
        <taxon>Viridiplantae</taxon>
        <taxon>Streptophyta</taxon>
        <taxon>Embryophyta</taxon>
        <taxon>Tracheophyta</taxon>
        <taxon>Spermatophyta</taxon>
        <taxon>Magnoliopsida</taxon>
        <taxon>Liliopsida</taxon>
        <taxon>Poales</taxon>
        <taxon>Poaceae</taxon>
        <taxon>BOP clade</taxon>
        <taxon>Pooideae</taxon>
        <taxon>Poodae</taxon>
        <taxon>Poeae</taxon>
        <taxon>Poeae Chloroplast Group 1 (Aveneae type)</taxon>
        <taxon>Aveninae</taxon>
        <taxon>Avena</taxon>
    </lineage>
</organism>
<dbReference type="Proteomes" id="UP001732700">
    <property type="component" value="Chromosome 2A"/>
</dbReference>
<name>A0ACD5U6Y7_AVESA</name>
<evidence type="ECO:0000313" key="1">
    <source>
        <dbReference type="EnsemblPlants" id="AVESA.00010b.r2.2AG0196520.1.CDS"/>
    </source>
</evidence>
<protein>
    <submittedName>
        <fullName evidence="1">Uncharacterized protein</fullName>
    </submittedName>
</protein>
<dbReference type="EnsemblPlants" id="AVESA.00010b.r2.2AG0196520.1">
    <property type="protein sequence ID" value="AVESA.00010b.r2.2AG0196520.1.CDS"/>
    <property type="gene ID" value="AVESA.00010b.r2.2AG0196520"/>
</dbReference>
<evidence type="ECO:0000313" key="2">
    <source>
        <dbReference type="Proteomes" id="UP001732700"/>
    </source>
</evidence>
<proteinExistence type="predicted"/>
<sequence length="184" mass="20848">MCGCRKMECEAIPCAHIFAVLNLLAVQTIPLCCVSKRRTMGAKAAFVSERNANTHVWSEEMGRYRNLRNKASAALFKASKKTERSQRVLDFLQTILDEPDDTDENTEETTFGPIPSHYSASTRPSRERVIDPKVIVPKGAPSKKRMKSFQETFRESNGIKKRTRRCSECGEQGHDIRKCPKLGR</sequence>